<dbReference type="SMART" id="SM00320">
    <property type="entry name" value="WD40"/>
    <property type="match status" value="4"/>
</dbReference>
<dbReference type="Gene3D" id="2.30.29.30">
    <property type="entry name" value="Pleckstrin-homology domain (PH domain)/Phosphotyrosine-binding domain (PTB)"/>
    <property type="match status" value="1"/>
</dbReference>
<dbReference type="SUPFAM" id="SSF48371">
    <property type="entry name" value="ARM repeat"/>
    <property type="match status" value="1"/>
</dbReference>
<feature type="region of interest" description="Disordered" evidence="3">
    <location>
        <begin position="704"/>
        <end position="749"/>
    </location>
</feature>
<dbReference type="Pfam" id="PF15787">
    <property type="entry name" value="DUF4704"/>
    <property type="match status" value="2"/>
</dbReference>
<dbReference type="Gene3D" id="1.10.1540.10">
    <property type="entry name" value="BEACH domain"/>
    <property type="match status" value="1"/>
</dbReference>
<dbReference type="InterPro" id="IPR023362">
    <property type="entry name" value="PH-BEACH_dom"/>
</dbReference>
<dbReference type="Pfam" id="PF00400">
    <property type="entry name" value="WD40"/>
    <property type="match status" value="1"/>
</dbReference>
<dbReference type="PROSITE" id="PS50197">
    <property type="entry name" value="BEACH"/>
    <property type="match status" value="1"/>
</dbReference>
<evidence type="ECO:0000259" key="4">
    <source>
        <dbReference type="PROSITE" id="PS50197"/>
    </source>
</evidence>
<feature type="domain" description="BEACH-type PH" evidence="5">
    <location>
        <begin position="2079"/>
        <end position="2180"/>
    </location>
</feature>
<dbReference type="SUPFAM" id="SSF50978">
    <property type="entry name" value="WD40 repeat-like"/>
    <property type="match status" value="1"/>
</dbReference>
<dbReference type="PROSITE" id="PS50082">
    <property type="entry name" value="WD_REPEATS_2"/>
    <property type="match status" value="1"/>
</dbReference>
<dbReference type="InterPro" id="IPR015943">
    <property type="entry name" value="WD40/YVTN_repeat-like_dom_sf"/>
</dbReference>
<feature type="compositionally biased region" description="Acidic residues" evidence="3">
    <location>
        <begin position="713"/>
        <end position="728"/>
    </location>
</feature>
<comment type="caution">
    <text evidence="6">The sequence shown here is derived from an EMBL/GenBank/DDBJ whole genome shotgun (WGS) entry which is preliminary data.</text>
</comment>
<dbReference type="InterPro" id="IPR036372">
    <property type="entry name" value="BEACH_dom_sf"/>
</dbReference>
<dbReference type="SUPFAM" id="SSF81837">
    <property type="entry name" value="BEACH domain"/>
    <property type="match status" value="1"/>
</dbReference>
<dbReference type="PANTHER" id="PTHR13743:SF112">
    <property type="entry name" value="BEACH DOMAIN-CONTAINING PROTEIN"/>
    <property type="match status" value="1"/>
</dbReference>
<dbReference type="InterPro" id="IPR016024">
    <property type="entry name" value="ARM-type_fold"/>
</dbReference>
<dbReference type="PROSITE" id="PS50294">
    <property type="entry name" value="WD_REPEATS_REGION"/>
    <property type="match status" value="1"/>
</dbReference>
<dbReference type="Proteomes" id="UP001150062">
    <property type="component" value="Unassembled WGS sequence"/>
</dbReference>
<dbReference type="PANTHER" id="PTHR13743">
    <property type="entry name" value="BEIGE/BEACH-RELATED"/>
    <property type="match status" value="1"/>
</dbReference>
<evidence type="ECO:0000256" key="2">
    <source>
        <dbReference type="PROSITE-ProRule" id="PRU00221"/>
    </source>
</evidence>
<dbReference type="InterPro" id="IPR001680">
    <property type="entry name" value="WD40_rpt"/>
</dbReference>
<sequence>MSIFRRKKQKLIKVGSKLDVLFDQTNQTNQNAPIIFKGTLQEMWQKVQNTDPNLDSDTFFKNFHKFCVQFKDGFSDWRPDLKVENLDFLKENDYQELVQQNKLFPKSLLFHLSRSLIQLKKELTNESKKKDIRQMEEQDIDLSAFETLSLIIVKFVINDTTILLTEFYEIFKNRKFNNQLKNKKQKKNNLNIQTEDGLFEILSEILFIFQQMKSYYNCTKEFYQIQQNLVKFLKFSITCLNVVSNKSINTIFINIIKIIGQSTPKKIKYNFYQSKKYFSYFEKIGYSKEQIHFDNSVSDHQVSSHLEFQSSIIILDLIKEMIFNNPKFEYQIVSSINFDNLALFLKFCSINFPPDWVETQSFTLEKGTKGEVIGVKKQNKDGNIKEKVKKEEKVLINKKVNENSLIINEKTKDKEEIDQIQKETEKEKENNSSIIQNKNKNKKNEENEIERGKEKEQINQNIKKINEIENSTHRKNDSKKESESETEKNSNIIKNNNKKGEQEKNDNQNEKDREQEFEINIEDKIKLIKNFQFNKNLTNDNEQVIKKNQKSVTNLDEINLNPILEQLFQVLLNICLISWDNRKKIQNKNSNNDVEYSNDNNNSSGSNSSNNNKNTNNNTNNNNNNNTQINMFSEMIINNFYLTFAQLKSEKEIQYFQVINPELQTYIVNFFFKLPKELINKNKIQNNLEQNLINILLNTIPNTNNTNNNNDNDNNDNNDDDDGEDDNQLENTTSNNNNNENKNKNQIKANNNNSSNCKSLFPQEFAFKIYPKLLSLVICSKKMDDNQIQLREAIIMSFKISLSIPDHFYFYQLINIYLDFCQSSSHNLDCCCSIGLFEFLIKNYLKQYPPTEEILKLLKLLAIHSLKPQELESIIKIIKELIHRENKNVNEKTLTTKKPKKYNENLIAIFQILEFLFQNTIQNAPNYFFIFNGSTSCLQLPEIEKFPNNGFTFTTWLYLEQLPRGDNAATIFSLRSKKETHLIELFIKNSKICYKIVAPKSMKTFEGPKYLFYDSFQNGMLLSLNPKTIENNICFNNSISNSKNATMLNLEHCFSLNVADNLFCIGGLNVLFYLLDLLQNVEHSSKYFFIISKLIFQSLLFSESYREELLNSNGIKIYSLILKKKHKAIRKEVIGLFEMVFHETTPQYFHQSFFKYLVLNFEIWNYMDYETQLMILEIIIKHFKIRKEGMNEINFKNYLLNLNLIQFFETISYYFWINEEEKKTPYGYYYFLQKNEEIIIKKKILELIEFILQNAFTIEVVYYFTQLIIVLNDKKQEIYSLFNLIYKIICKKNITFNTEKEQVLIHEILSNLLYLLTSERDEIRTWVLRILIELKFFNNNSFTFGFESINLITSYNNNKNNNDNNDNDSNDNNNNDNDNDNNNNNNRGSNGINSNDNSNIKNNLENHNNDQFSVKNNINLIVQEYYSIIHYSLNGEYSTVSIFDLLAIWFYGKDKNKIIFSKVFFTLLDYSKKFEDNYGLDFLNNLRQLHNNPKDNYPLIINQFGWQYKLFETLNLNELKNVKNVYNTLIFNFFLEIHYYYLCNKKNGNQILLNTVTFLELFSNQISDYLRIIYIKNQLFSTLIEKVLNKISNEIKKQKKITNKNLQKNIEKTIGKYFFDNFETIITQVYNFFIQYQYEIFSENANKNKTTNDIDINKLISNTINKLINLLLILKFAENKNLIFNKNKTKNILNMILQLIEKSIIIQPKNFLNLYLPLTKLLITHSKLFNSLNYVNKLKQSLAYLFQGLKSIKEPNTKNSFLQSVQLIITENKQTLLILNSIMENQVIKNSVSSFNKKKKIDLFELFQKNKFWIQIFKQTFQQSEEYQLKMYNNLKIQTIKNCENCFQKIENQFWFNINYNDDLGGEDNKDDDKKKKKLIKQNLENLKTTKFQRIKLNRIVANKKKYFRNQYNKNSRIEKTWKLINRNLTHEYALFSSNDDNNQKRIYWKIDKTEDSLRRRLKLKRNHCFNKQYLSNASRKRDILLGKIIPEKKKDKNKTGLKILQNNNDDQLILKINNEDEKDGENENENEKGGENGNNVNSDGNEDENQNGNGGGDKNGILLNNDNDDWTFLDYLWNEKNEIYVEKKCKLIKPNKQTKCLFLITNKEIKCCFVQKKINKLTRSLKEDKSWNFNNIVEIFKRRYKFKNIALEFFLKDKTNFFVSFKTNLDRENVFKFLQDNHPNKIIDADNPLKWLQESKYMKQWIHRKISNFEYLMKLNTIAGRSYNDTSQYPVFPWIIADYSSKGLDFNDPKVFRDLSKPMGTQNKEAEAEIIDRYNTLDQMESSNLPAFHHGSHYSSPATTANFLIRIEPFSTLAVELQDNAFDKPDRLFQSIPNSWKNFFTFSFNVSELLPEFFCLPNFLTNLNQLNLGELQSGKIVNNVELPPWADNSPHKFCSKNREALESEYVSEHLHEWIDLIFGYKQTGKDAIAAVNVFYYLTYQGAIDLEKIKDVNERKSLELQIASFGQCPIQIFSEPHPQRLLISELTNNPETWRSIDVGNFSLQLSNDPIVYLSVIEFTETYHKVLNFRNIVITVESNGLVRLHKWIPNENFLSVGEFEKDESMDLKIPIAFDKSILNKNNCISLINNNTAILACGFFDSVFRVIDLENSKVTKTFHFQKNVITCLRYDPTSKYFITGSIDSTVCLWKIIDHNPESSNDDNDNDNRSKNRNKNKHRNRNRNRNRNKNRNNKIKNSNHTNMKSKIENNGNQNINLNMNNSNNFKPKLKKRKSTLQIFNIRKKVNDDFKVSLINTFYSHHFSITALELSSDLDIIISASITGVVNVHTLFSCEFVRSINLKSYYNRFQISNSKRKSVFDTNKISIIRISKNGEILICFGPWVCVFSINGEFLSGRLLSETINCCEISQNQKYLIVAGQNGLLQLRKLLDLKLVKNLSFSKYNSINSLYITKDNKNVFLGLENGQIVIVNIKHKNSQNKNDKKTKN</sequence>
<proteinExistence type="predicted"/>
<name>A0ABQ8YNV6_9EUKA</name>
<accession>A0ABQ8YNV6</accession>
<feature type="compositionally biased region" description="Basic and acidic residues" evidence="3">
    <location>
        <begin position="442"/>
        <end position="457"/>
    </location>
</feature>
<dbReference type="Pfam" id="PF02138">
    <property type="entry name" value="Beach"/>
    <property type="match status" value="1"/>
</dbReference>
<organism evidence="6 7">
    <name type="scientific">Anaeramoeba flamelloides</name>
    <dbReference type="NCBI Taxonomy" id="1746091"/>
    <lineage>
        <taxon>Eukaryota</taxon>
        <taxon>Metamonada</taxon>
        <taxon>Anaeramoebidae</taxon>
        <taxon>Anaeramoeba</taxon>
    </lineage>
</organism>
<reference evidence="6" key="1">
    <citation type="submission" date="2022-08" db="EMBL/GenBank/DDBJ databases">
        <title>Novel sulfate-reducing endosymbionts in the free-living metamonad Anaeramoeba.</title>
        <authorList>
            <person name="Jerlstrom-Hultqvist J."/>
            <person name="Cepicka I."/>
            <person name="Gallot-Lavallee L."/>
            <person name="Salas-Leiva D."/>
            <person name="Curtis B.A."/>
            <person name="Zahonova K."/>
            <person name="Pipaliya S."/>
            <person name="Dacks J."/>
            <person name="Roger A.J."/>
        </authorList>
    </citation>
    <scope>NUCLEOTIDE SEQUENCE</scope>
    <source>
        <strain evidence="6">Schooner1</strain>
    </source>
</reference>
<evidence type="ECO:0000256" key="3">
    <source>
        <dbReference type="SAM" id="MobiDB-lite"/>
    </source>
</evidence>
<feature type="domain" description="BEACH" evidence="4">
    <location>
        <begin position="2191"/>
        <end position="2484"/>
    </location>
</feature>
<dbReference type="Pfam" id="PF14844">
    <property type="entry name" value="PH_BEACH"/>
    <property type="match status" value="1"/>
</dbReference>
<feature type="compositionally biased region" description="Basic residues" evidence="3">
    <location>
        <begin position="2672"/>
        <end position="2695"/>
    </location>
</feature>
<protein>
    <submittedName>
        <fullName evidence="6">Beige/beach-related</fullName>
    </submittedName>
</protein>
<feature type="compositionally biased region" description="Basic and acidic residues" evidence="3">
    <location>
        <begin position="464"/>
        <end position="488"/>
    </location>
</feature>
<dbReference type="InterPro" id="IPR036322">
    <property type="entry name" value="WD40_repeat_dom_sf"/>
</dbReference>
<dbReference type="Gene3D" id="2.130.10.10">
    <property type="entry name" value="YVTN repeat-like/Quinoprotein amine dehydrogenase"/>
    <property type="match status" value="2"/>
</dbReference>
<feature type="compositionally biased region" description="Low complexity" evidence="3">
    <location>
        <begin position="729"/>
        <end position="749"/>
    </location>
</feature>
<dbReference type="InterPro" id="IPR031570">
    <property type="entry name" value="NBEA/BDCP_DUF4704"/>
</dbReference>
<dbReference type="InterPro" id="IPR011993">
    <property type="entry name" value="PH-like_dom_sf"/>
</dbReference>
<feature type="compositionally biased region" description="Low complexity" evidence="3">
    <location>
        <begin position="589"/>
        <end position="626"/>
    </location>
</feature>
<feature type="compositionally biased region" description="Low complexity" evidence="3">
    <location>
        <begin position="1370"/>
        <end position="1403"/>
    </location>
</feature>
<dbReference type="SMART" id="SM01026">
    <property type="entry name" value="Beach"/>
    <property type="match status" value="1"/>
</dbReference>
<dbReference type="PROSITE" id="PS51783">
    <property type="entry name" value="PH_BEACH"/>
    <property type="match status" value="1"/>
</dbReference>
<evidence type="ECO:0000256" key="1">
    <source>
        <dbReference type="ARBA" id="ARBA00022574"/>
    </source>
</evidence>
<feature type="region of interest" description="Disordered" evidence="3">
    <location>
        <begin position="1360"/>
        <end position="1406"/>
    </location>
</feature>
<evidence type="ECO:0000313" key="6">
    <source>
        <dbReference type="EMBL" id="KAJ6246259.1"/>
    </source>
</evidence>
<feature type="compositionally biased region" description="Basic and acidic residues" evidence="3">
    <location>
        <begin position="498"/>
        <end position="514"/>
    </location>
</feature>
<feature type="region of interest" description="Disordered" evidence="3">
    <location>
        <begin position="2019"/>
        <end position="2061"/>
    </location>
</feature>
<dbReference type="InterPro" id="IPR000409">
    <property type="entry name" value="BEACH_dom"/>
</dbReference>
<keyword evidence="1 2" id="KW-0853">WD repeat</keyword>
<dbReference type="SUPFAM" id="SSF49899">
    <property type="entry name" value="Concanavalin A-like lectins/glucanases"/>
    <property type="match status" value="1"/>
</dbReference>
<evidence type="ECO:0000259" key="5">
    <source>
        <dbReference type="PROSITE" id="PS51783"/>
    </source>
</evidence>
<keyword evidence="7" id="KW-1185">Reference proteome</keyword>
<feature type="region of interest" description="Disordered" evidence="3">
    <location>
        <begin position="413"/>
        <end position="514"/>
    </location>
</feature>
<feature type="compositionally biased region" description="Basic and acidic residues" evidence="3">
    <location>
        <begin position="413"/>
        <end position="430"/>
    </location>
</feature>
<gene>
    <name evidence="6" type="ORF">M0813_19398</name>
</gene>
<evidence type="ECO:0000313" key="7">
    <source>
        <dbReference type="Proteomes" id="UP001150062"/>
    </source>
</evidence>
<feature type="region of interest" description="Disordered" evidence="3">
    <location>
        <begin position="2660"/>
        <end position="2716"/>
    </location>
</feature>
<feature type="repeat" description="WD" evidence="2">
    <location>
        <begin position="2620"/>
        <end position="2653"/>
    </location>
</feature>
<dbReference type="CDD" id="cd06071">
    <property type="entry name" value="Beach"/>
    <property type="match status" value="1"/>
</dbReference>
<dbReference type="InterPro" id="IPR050865">
    <property type="entry name" value="BEACH_Domain"/>
</dbReference>
<feature type="region of interest" description="Disordered" evidence="3">
    <location>
        <begin position="588"/>
        <end position="626"/>
    </location>
</feature>
<dbReference type="SUPFAM" id="SSF50729">
    <property type="entry name" value="PH domain-like"/>
    <property type="match status" value="1"/>
</dbReference>
<dbReference type="EMBL" id="JAOAOG010000136">
    <property type="protein sequence ID" value="KAJ6246259.1"/>
    <property type="molecule type" value="Genomic_DNA"/>
</dbReference>
<dbReference type="InterPro" id="IPR013320">
    <property type="entry name" value="ConA-like_dom_sf"/>
</dbReference>